<evidence type="ECO:0000313" key="1">
    <source>
        <dbReference type="EMBL" id="QBZ60284.1"/>
    </source>
</evidence>
<dbReference type="AlphaFoldDB" id="A0A4P7NEK3"/>
<accession>A0A4P7NEK3</accession>
<evidence type="ECO:0000313" key="2">
    <source>
        <dbReference type="Proteomes" id="UP000294847"/>
    </source>
</evidence>
<gene>
    <name evidence="1" type="ORF">PoMZ_07223</name>
</gene>
<sequence length="133" mass="14489">MTTTDFCLPLNHAVLTTPVQVHRKGFDAVAVSSWMRPPESPNSDMVCVAASDCHWAVRPSDLPPSKLAIDAGCTLHVSPRQMADMSWLRVSVYDSRLLNQPLAPYVMLAISGEGLMARPAARGLEAEVVVFQN</sequence>
<dbReference type="EMBL" id="CP034207">
    <property type="protein sequence ID" value="QBZ60284.1"/>
    <property type="molecule type" value="Genomic_DNA"/>
</dbReference>
<dbReference type="Proteomes" id="UP000294847">
    <property type="component" value="Chromosome 4"/>
</dbReference>
<name>A0A4P7NEK3_PYROR</name>
<organism evidence="1 2">
    <name type="scientific">Pyricularia oryzae</name>
    <name type="common">Rice blast fungus</name>
    <name type="synonym">Magnaporthe oryzae</name>
    <dbReference type="NCBI Taxonomy" id="318829"/>
    <lineage>
        <taxon>Eukaryota</taxon>
        <taxon>Fungi</taxon>
        <taxon>Dikarya</taxon>
        <taxon>Ascomycota</taxon>
        <taxon>Pezizomycotina</taxon>
        <taxon>Sordariomycetes</taxon>
        <taxon>Sordariomycetidae</taxon>
        <taxon>Magnaporthales</taxon>
        <taxon>Pyriculariaceae</taxon>
        <taxon>Pyricularia</taxon>
    </lineage>
</organism>
<protein>
    <submittedName>
        <fullName evidence="1">Uncharacterized protein</fullName>
    </submittedName>
</protein>
<reference evidence="1 2" key="1">
    <citation type="journal article" date="2019" name="Mol. Biol. Evol.">
        <title>Blast fungal genomes show frequent chromosomal changes, gene gains and losses, and effector gene turnover.</title>
        <authorList>
            <person name="Gomez Luciano L.B."/>
            <person name="Jason Tsai I."/>
            <person name="Chuma I."/>
            <person name="Tosa Y."/>
            <person name="Chen Y.H."/>
            <person name="Li J.Y."/>
            <person name="Li M.Y."/>
            <person name="Jade Lu M.Y."/>
            <person name="Nakayashiki H."/>
            <person name="Li W.H."/>
        </authorList>
    </citation>
    <scope>NUCLEOTIDE SEQUENCE [LARGE SCALE GENOMIC DNA]</scope>
    <source>
        <strain evidence="1">MZ5-1-6</strain>
    </source>
</reference>
<proteinExistence type="predicted"/>